<comment type="caution">
    <text evidence="10">The sequence shown here is derived from an EMBL/GenBank/DDBJ whole genome shotgun (WGS) entry which is preliminary data.</text>
</comment>
<dbReference type="Proteomes" id="UP000627464">
    <property type="component" value="Unassembled WGS sequence"/>
</dbReference>
<dbReference type="Pfam" id="PF00893">
    <property type="entry name" value="Multi_Drug_Res"/>
    <property type="match status" value="1"/>
</dbReference>
<name>A0ABQ1H1X3_9GAMM</name>
<keyword evidence="4 8" id="KW-0812">Transmembrane</keyword>
<sequence length="111" mass="11720">MITTYLYLCIAIVAEVIATSSLKSSEGFTRLGPSLLCIIGYALAVFLLSLTLRTLPTGIAYAIWSGVGIVLVSAIGWVYYGQKLDTPALLGLSLIIAGVIVVNVFSKSIAH</sequence>
<organism evidence="10 11">
    <name type="scientific">Hafnia psychrotolerans</name>
    <dbReference type="NCBI Taxonomy" id="1477018"/>
    <lineage>
        <taxon>Bacteria</taxon>
        <taxon>Pseudomonadati</taxon>
        <taxon>Pseudomonadota</taxon>
        <taxon>Gammaproteobacteria</taxon>
        <taxon>Enterobacterales</taxon>
        <taxon>Hafniaceae</taxon>
        <taxon>Hafnia</taxon>
    </lineage>
</organism>
<feature type="transmembrane region" description="Helical" evidence="9">
    <location>
        <begin position="59"/>
        <end position="80"/>
    </location>
</feature>
<dbReference type="InterPro" id="IPR037185">
    <property type="entry name" value="EmrE-like"/>
</dbReference>
<evidence type="ECO:0000256" key="1">
    <source>
        <dbReference type="ARBA" id="ARBA00004651"/>
    </source>
</evidence>
<keyword evidence="6 9" id="KW-0472">Membrane</keyword>
<evidence type="ECO:0000256" key="3">
    <source>
        <dbReference type="ARBA" id="ARBA00022475"/>
    </source>
</evidence>
<evidence type="ECO:0000256" key="9">
    <source>
        <dbReference type="SAM" id="Phobius"/>
    </source>
</evidence>
<dbReference type="Gene3D" id="1.10.3730.20">
    <property type="match status" value="1"/>
</dbReference>
<dbReference type="InterPro" id="IPR045324">
    <property type="entry name" value="Small_multidrug_res"/>
</dbReference>
<comment type="similarity">
    <text evidence="7 8">Belongs to the drug/metabolite transporter (DMT) superfamily. Small multidrug resistance (SMR) (TC 2.A.7.1) family.</text>
</comment>
<dbReference type="EMBL" id="BMFZ01000010">
    <property type="protein sequence ID" value="GGA55982.1"/>
    <property type="molecule type" value="Genomic_DNA"/>
</dbReference>
<dbReference type="SUPFAM" id="SSF103481">
    <property type="entry name" value="Multidrug resistance efflux transporter EmrE"/>
    <property type="match status" value="1"/>
</dbReference>
<keyword evidence="5 9" id="KW-1133">Transmembrane helix</keyword>
<keyword evidence="2" id="KW-0813">Transport</keyword>
<dbReference type="InterPro" id="IPR000390">
    <property type="entry name" value="Small_drug/metabolite_transptr"/>
</dbReference>
<accession>A0ABQ1H1X3</accession>
<evidence type="ECO:0000256" key="8">
    <source>
        <dbReference type="RuleBase" id="RU003942"/>
    </source>
</evidence>
<feature type="transmembrane region" description="Helical" evidence="9">
    <location>
        <begin position="86"/>
        <end position="105"/>
    </location>
</feature>
<comment type="subcellular location">
    <subcellularLocation>
        <location evidence="1 8">Cell membrane</location>
        <topology evidence="1 8">Multi-pass membrane protein</topology>
    </subcellularLocation>
</comment>
<dbReference type="PANTHER" id="PTHR30561:SF1">
    <property type="entry name" value="MULTIDRUG TRANSPORTER EMRE"/>
    <property type="match status" value="1"/>
</dbReference>
<keyword evidence="11" id="KW-1185">Reference proteome</keyword>
<gene>
    <name evidence="10" type="ORF">GCM10011328_34270</name>
</gene>
<evidence type="ECO:0000256" key="5">
    <source>
        <dbReference type="ARBA" id="ARBA00022989"/>
    </source>
</evidence>
<reference evidence="11" key="1">
    <citation type="journal article" date="2019" name="Int. J. Syst. Evol. Microbiol.">
        <title>The Global Catalogue of Microorganisms (GCM) 10K type strain sequencing project: providing services to taxonomists for standard genome sequencing and annotation.</title>
        <authorList>
            <consortium name="The Broad Institute Genomics Platform"/>
            <consortium name="The Broad Institute Genome Sequencing Center for Infectious Disease"/>
            <person name="Wu L."/>
            <person name="Ma J."/>
        </authorList>
    </citation>
    <scope>NUCLEOTIDE SEQUENCE [LARGE SCALE GENOMIC DNA]</scope>
    <source>
        <strain evidence="11">CGMCC 1.12806</strain>
    </source>
</reference>
<feature type="transmembrane region" description="Helical" evidence="9">
    <location>
        <begin position="28"/>
        <end position="52"/>
    </location>
</feature>
<evidence type="ECO:0000256" key="7">
    <source>
        <dbReference type="ARBA" id="ARBA00038032"/>
    </source>
</evidence>
<keyword evidence="3" id="KW-1003">Cell membrane</keyword>
<evidence type="ECO:0000256" key="2">
    <source>
        <dbReference type="ARBA" id="ARBA00022448"/>
    </source>
</evidence>
<evidence type="ECO:0000313" key="11">
    <source>
        <dbReference type="Proteomes" id="UP000627464"/>
    </source>
</evidence>
<evidence type="ECO:0000256" key="6">
    <source>
        <dbReference type="ARBA" id="ARBA00023136"/>
    </source>
</evidence>
<evidence type="ECO:0000313" key="10">
    <source>
        <dbReference type="EMBL" id="GGA55982.1"/>
    </source>
</evidence>
<proteinExistence type="inferred from homology"/>
<protein>
    <submittedName>
        <fullName evidence="10">Multidrug transporter</fullName>
    </submittedName>
</protein>
<dbReference type="PANTHER" id="PTHR30561">
    <property type="entry name" value="SMR FAMILY PROTON-DEPENDENT DRUG EFFLUX TRANSPORTER SUGE"/>
    <property type="match status" value="1"/>
</dbReference>
<evidence type="ECO:0000256" key="4">
    <source>
        <dbReference type="ARBA" id="ARBA00022692"/>
    </source>
</evidence>